<keyword evidence="3" id="KW-1185">Reference proteome</keyword>
<evidence type="ECO:0000313" key="3">
    <source>
        <dbReference type="Proteomes" id="UP001176961"/>
    </source>
</evidence>
<keyword evidence="1" id="KW-0812">Transmembrane</keyword>
<proteinExistence type="predicted"/>
<keyword evidence="1" id="KW-0472">Membrane</keyword>
<feature type="transmembrane region" description="Helical" evidence="1">
    <location>
        <begin position="14"/>
        <end position="36"/>
    </location>
</feature>
<protein>
    <submittedName>
        <fullName evidence="2">Uncharacterized protein</fullName>
    </submittedName>
</protein>
<keyword evidence="1" id="KW-1133">Transmembrane helix</keyword>
<comment type="caution">
    <text evidence="2">The sequence shown here is derived from an EMBL/GenBank/DDBJ whole genome shotgun (WGS) entry which is preliminary data.</text>
</comment>
<dbReference type="Proteomes" id="UP001176961">
    <property type="component" value="Unassembled WGS sequence"/>
</dbReference>
<dbReference type="EMBL" id="CATQJL010000316">
    <property type="protein sequence ID" value="CAJ0605867.1"/>
    <property type="molecule type" value="Genomic_DNA"/>
</dbReference>
<evidence type="ECO:0000256" key="1">
    <source>
        <dbReference type="SAM" id="Phobius"/>
    </source>
</evidence>
<accession>A0AA36H8F3</accession>
<name>A0AA36H8F3_CYLNA</name>
<evidence type="ECO:0000313" key="2">
    <source>
        <dbReference type="EMBL" id="CAJ0605867.1"/>
    </source>
</evidence>
<organism evidence="2 3">
    <name type="scientific">Cylicocyclus nassatus</name>
    <name type="common">Nematode worm</name>
    <dbReference type="NCBI Taxonomy" id="53992"/>
    <lineage>
        <taxon>Eukaryota</taxon>
        <taxon>Metazoa</taxon>
        <taxon>Ecdysozoa</taxon>
        <taxon>Nematoda</taxon>
        <taxon>Chromadorea</taxon>
        <taxon>Rhabditida</taxon>
        <taxon>Rhabditina</taxon>
        <taxon>Rhabditomorpha</taxon>
        <taxon>Strongyloidea</taxon>
        <taxon>Strongylidae</taxon>
        <taxon>Cylicocyclus</taxon>
    </lineage>
</organism>
<reference evidence="2" key="1">
    <citation type="submission" date="2023-07" db="EMBL/GenBank/DDBJ databases">
        <authorList>
            <consortium name="CYATHOMIX"/>
        </authorList>
    </citation>
    <scope>NUCLEOTIDE SEQUENCE</scope>
    <source>
        <strain evidence="2">N/A</strain>
    </source>
</reference>
<gene>
    <name evidence="2" type="ORF">CYNAS_LOCUS17850</name>
</gene>
<sequence>MSYDEKWFYSFVKLWQFLLMRVFFIVLAFLVTAHCLCKVGGRDRDEDEKWVDGSFLMQCLKVGEWGGWRTTILACMVDNKQVCGFAFDMTTA</sequence>
<dbReference type="AlphaFoldDB" id="A0AA36H8F3"/>